<gene>
    <name evidence="1" type="ORF">Q8A70_17980</name>
</gene>
<reference evidence="2" key="1">
    <citation type="submission" date="2023-08" db="EMBL/GenBank/DDBJ databases">
        <title>Rhodospirillaceae gen. nov., a novel taxon isolated from the Yangtze River Yuezi River estuary sludge.</title>
        <authorList>
            <person name="Ruan L."/>
        </authorList>
    </citation>
    <scope>NUCLEOTIDE SEQUENCE [LARGE SCALE GENOMIC DNA]</scope>
    <source>
        <strain evidence="2">R-7</strain>
    </source>
</reference>
<keyword evidence="2" id="KW-1185">Reference proteome</keyword>
<dbReference type="Proteomes" id="UP001230156">
    <property type="component" value="Unassembled WGS sequence"/>
</dbReference>
<comment type="caution">
    <text evidence="1">The sequence shown here is derived from an EMBL/GenBank/DDBJ whole genome shotgun (WGS) entry which is preliminary data.</text>
</comment>
<dbReference type="SUPFAM" id="SSF55469">
    <property type="entry name" value="FMN-dependent nitroreductase-like"/>
    <property type="match status" value="2"/>
</dbReference>
<evidence type="ECO:0000313" key="1">
    <source>
        <dbReference type="EMBL" id="MDQ7249583.1"/>
    </source>
</evidence>
<dbReference type="InterPro" id="IPR050627">
    <property type="entry name" value="Nitroreductase/BluB"/>
</dbReference>
<dbReference type="InterPro" id="IPR000415">
    <property type="entry name" value="Nitroreductase-like"/>
</dbReference>
<name>A0ABU0YSE7_9PROT</name>
<dbReference type="EMBL" id="JAUYVI010000005">
    <property type="protein sequence ID" value="MDQ7249583.1"/>
    <property type="molecule type" value="Genomic_DNA"/>
</dbReference>
<dbReference type="PANTHER" id="PTHR23026">
    <property type="entry name" value="NADPH NITROREDUCTASE"/>
    <property type="match status" value="1"/>
</dbReference>
<dbReference type="RefSeq" id="WP_379957698.1">
    <property type="nucleotide sequence ID" value="NZ_JAUYVI010000005.1"/>
</dbReference>
<proteinExistence type="predicted"/>
<organism evidence="1 2">
    <name type="scientific">Dongia sedimenti</name>
    <dbReference type="NCBI Taxonomy" id="3064282"/>
    <lineage>
        <taxon>Bacteria</taxon>
        <taxon>Pseudomonadati</taxon>
        <taxon>Pseudomonadota</taxon>
        <taxon>Alphaproteobacteria</taxon>
        <taxon>Rhodospirillales</taxon>
        <taxon>Dongiaceae</taxon>
        <taxon>Dongia</taxon>
    </lineage>
</organism>
<dbReference type="NCBIfam" id="NF047509">
    <property type="entry name" value="Rv3131_FMN_oxido"/>
    <property type="match status" value="1"/>
</dbReference>
<dbReference type="Gene3D" id="3.40.109.10">
    <property type="entry name" value="NADH Oxidase"/>
    <property type="match status" value="2"/>
</dbReference>
<sequence>MKRRNLILGLGGLALAGGAGALAWRGSVGSTAAYAEYQAQLRRPLDPADMRDLIRYASLAANGHNTQPWRFHLGNGVIEIRPDFTRRTPVVDPDDHHLFVSLGCAAETLAIAAAATGRPGALSIAADGSSIQYAFTAGSARVDPLFDAIPRRQSTRTVYGGRPVPLEDLKLLETAAAIEGVGVALITERGHIGSIRDLVIAGNTAQMADPAFMRELKDWIRFSRTEAMARGDGLFAPASGNPALPTPLGRLAFDLFFDVRAENEKYARQIESASGLVVFLGARADPAHWIAVGRSCQRFALAATSLGLKTAFLNQPVEVTALRPELARLVGAAGQRPDLVLRFGFGPALPFSPRRAPAETIA</sequence>
<evidence type="ECO:0000313" key="2">
    <source>
        <dbReference type="Proteomes" id="UP001230156"/>
    </source>
</evidence>
<dbReference type="PANTHER" id="PTHR23026:SF123">
    <property type="entry name" value="NAD(P)H NITROREDUCTASE RV3131-RELATED"/>
    <property type="match status" value="1"/>
</dbReference>
<protein>
    <submittedName>
        <fullName evidence="1">Nitroreductase family protein</fullName>
    </submittedName>
</protein>
<accession>A0ABU0YSE7</accession>